<evidence type="ECO:0000313" key="2">
    <source>
        <dbReference type="Proteomes" id="UP001166674"/>
    </source>
</evidence>
<dbReference type="GO" id="GO:0016787">
    <property type="term" value="F:hydrolase activity"/>
    <property type="evidence" value="ECO:0007669"/>
    <property type="project" value="UniProtKB-KW"/>
</dbReference>
<accession>A0AA41ML18</accession>
<organism evidence="1 2">
    <name type="scientific">Sciurus carolinensis</name>
    <name type="common">Eastern gray squirrel</name>
    <dbReference type="NCBI Taxonomy" id="30640"/>
    <lineage>
        <taxon>Eukaryota</taxon>
        <taxon>Metazoa</taxon>
        <taxon>Chordata</taxon>
        <taxon>Craniata</taxon>
        <taxon>Vertebrata</taxon>
        <taxon>Euteleostomi</taxon>
        <taxon>Mammalia</taxon>
        <taxon>Eutheria</taxon>
        <taxon>Euarchontoglires</taxon>
        <taxon>Glires</taxon>
        <taxon>Rodentia</taxon>
        <taxon>Sciuromorpha</taxon>
        <taxon>Sciuridae</taxon>
        <taxon>Sciurinae</taxon>
        <taxon>Sciurini</taxon>
        <taxon>Sciurus</taxon>
    </lineage>
</organism>
<dbReference type="AlphaFoldDB" id="A0AA41ML18"/>
<keyword evidence="2" id="KW-1185">Reference proteome</keyword>
<evidence type="ECO:0000313" key="1">
    <source>
        <dbReference type="EMBL" id="MBZ3873732.1"/>
    </source>
</evidence>
<gene>
    <name evidence="1" type="ORF">SUZIE_124405</name>
</gene>
<sequence length="148" mass="16399">MPCHRVYHAVDSSHHHQASFPEACKNYLWGTKSAELAADSRAHGDNFHQAEERDTSHVNEAGFGDDYVPMSTLPSILLGMERKLTADCTRTNRWGLSVRGMPLTGRVCCKKLAVDWVCHQMEPGYSGKPLTTLPWSEKLPTIPACCSG</sequence>
<reference evidence="1" key="1">
    <citation type="submission" date="2020-03" db="EMBL/GenBank/DDBJ databases">
        <title>Studies in the Genomics of Life Span.</title>
        <authorList>
            <person name="Glass D."/>
        </authorList>
    </citation>
    <scope>NUCLEOTIDE SEQUENCE</scope>
    <source>
        <strain evidence="1">SUZIE</strain>
        <tissue evidence="1">Muscle</tissue>
    </source>
</reference>
<keyword evidence="1" id="KW-0378">Hydrolase</keyword>
<dbReference type="Proteomes" id="UP001166674">
    <property type="component" value="Unassembled WGS sequence"/>
</dbReference>
<comment type="caution">
    <text evidence="1">The sequence shown here is derived from an EMBL/GenBank/DDBJ whole genome shotgun (WGS) entry which is preliminary data.</text>
</comment>
<name>A0AA41ML18_SCICA</name>
<dbReference type="EMBL" id="JAATJV010210100">
    <property type="protein sequence ID" value="MBZ3873732.1"/>
    <property type="molecule type" value="Genomic_DNA"/>
</dbReference>
<protein>
    <submittedName>
        <fullName evidence="1">Ubiquitin carboxyl-terminal hydrolase 21-like</fullName>
    </submittedName>
</protein>
<proteinExistence type="predicted"/>